<feature type="domain" description="BTB" evidence="3">
    <location>
        <begin position="186"/>
        <end position="253"/>
    </location>
</feature>
<dbReference type="Pfam" id="PF24570">
    <property type="entry name" value="BACK_BPM_SPOP"/>
    <property type="match status" value="1"/>
</dbReference>
<proteinExistence type="inferred from homology"/>
<dbReference type="InterPro" id="IPR011333">
    <property type="entry name" value="SKP1/BTB/POZ_sf"/>
</dbReference>
<organism evidence="4 5">
    <name type="scientific">Rhynchospora tenuis</name>
    <dbReference type="NCBI Taxonomy" id="198213"/>
    <lineage>
        <taxon>Eukaryota</taxon>
        <taxon>Viridiplantae</taxon>
        <taxon>Streptophyta</taxon>
        <taxon>Embryophyta</taxon>
        <taxon>Tracheophyta</taxon>
        <taxon>Spermatophyta</taxon>
        <taxon>Magnoliopsida</taxon>
        <taxon>Liliopsida</taxon>
        <taxon>Poales</taxon>
        <taxon>Cyperaceae</taxon>
        <taxon>Cyperoideae</taxon>
        <taxon>Rhynchosporeae</taxon>
        <taxon>Rhynchospora</taxon>
    </lineage>
</organism>
<dbReference type="Gene3D" id="1.25.40.420">
    <property type="match status" value="1"/>
</dbReference>
<comment type="caution">
    <text evidence="4">The sequence shown here is derived from an EMBL/GenBank/DDBJ whole genome shotgun (WGS) entry which is preliminary data.</text>
</comment>
<dbReference type="CDD" id="cd18280">
    <property type="entry name" value="BTB_POZ_BPM_plant"/>
    <property type="match status" value="1"/>
</dbReference>
<dbReference type="Gene3D" id="3.30.710.10">
    <property type="entry name" value="Potassium Channel Kv1.1, Chain A"/>
    <property type="match status" value="1"/>
</dbReference>
<comment type="pathway">
    <text evidence="1">Protein modification; protein ubiquitination.</text>
</comment>
<evidence type="ECO:0000313" key="5">
    <source>
        <dbReference type="Proteomes" id="UP001210211"/>
    </source>
</evidence>
<dbReference type="AlphaFoldDB" id="A0AAD5ZET0"/>
<dbReference type="InterPro" id="IPR000210">
    <property type="entry name" value="BTB/POZ_dom"/>
</dbReference>
<dbReference type="GO" id="GO:0016567">
    <property type="term" value="P:protein ubiquitination"/>
    <property type="evidence" value="ECO:0007669"/>
    <property type="project" value="InterPro"/>
</dbReference>
<protein>
    <recommendedName>
        <fullName evidence="3">BTB domain-containing protein</fullName>
    </recommendedName>
</protein>
<dbReference type="PROSITE" id="PS50097">
    <property type="entry name" value="BTB"/>
    <property type="match status" value="1"/>
</dbReference>
<comment type="similarity">
    <text evidence="2">Belongs to the Tdpoz family.</text>
</comment>
<dbReference type="InterPro" id="IPR045005">
    <property type="entry name" value="BPM1-6"/>
</dbReference>
<accession>A0AAD5ZET0</accession>
<dbReference type="Proteomes" id="UP001210211">
    <property type="component" value="Unassembled WGS sequence"/>
</dbReference>
<dbReference type="SUPFAM" id="SSF54695">
    <property type="entry name" value="POZ domain"/>
    <property type="match status" value="1"/>
</dbReference>
<evidence type="ECO:0000256" key="1">
    <source>
        <dbReference type="ARBA" id="ARBA00004906"/>
    </source>
</evidence>
<sequence>MSNHVDPSKMLFVSQPKKFSLVHYVKINDYSLVKEFGDTLMEAAKFDLAGHTWLVAYRPVVFDNDRIRINECTIFSLVLVTQPKAPMVVSWKVRLLCQDGKYSPKECGSLEKIFNVVGHASYDTTLETSKIKGYEYYLKNDVLLVECSLQVRKTSYTEETMKQYFEVPSPSLIKDFYYLLENEEGSDVIFSLNEETFVAHKTVLAARSPVFRAQFFGPMKESKADLIKIEEMRPAVFKTMLHFIYTDMLPPGEDVSLEMAQHLLIAADRYGLDRLKAICAELLFKGVDAKTAATTLALAMRHSCGPLKDFCIDFVASREILDTVMASDGFVQLVSSFPWVVKDIIDKVKKVHG</sequence>
<gene>
    <name evidence="4" type="ORF">LUZ61_000324</name>
</gene>
<dbReference type="Pfam" id="PF00651">
    <property type="entry name" value="BTB"/>
    <property type="match status" value="1"/>
</dbReference>
<dbReference type="EMBL" id="JAMRDG010000001">
    <property type="protein sequence ID" value="KAJ3696619.1"/>
    <property type="molecule type" value="Genomic_DNA"/>
</dbReference>
<keyword evidence="5" id="KW-1185">Reference proteome</keyword>
<name>A0AAD5ZET0_9POAL</name>
<dbReference type="SUPFAM" id="SSF49599">
    <property type="entry name" value="TRAF domain-like"/>
    <property type="match status" value="1"/>
</dbReference>
<evidence type="ECO:0000256" key="2">
    <source>
        <dbReference type="ARBA" id="ARBA00010846"/>
    </source>
</evidence>
<dbReference type="SMART" id="SM00225">
    <property type="entry name" value="BTB"/>
    <property type="match status" value="1"/>
</dbReference>
<dbReference type="InterPro" id="IPR056423">
    <property type="entry name" value="BACK_BPM_SPOP"/>
</dbReference>
<evidence type="ECO:0000313" key="4">
    <source>
        <dbReference type="EMBL" id="KAJ3696619.1"/>
    </source>
</evidence>
<reference evidence="4 5" key="1">
    <citation type="journal article" date="2022" name="Cell">
        <title>Repeat-based holocentromeres influence genome architecture and karyotype evolution.</title>
        <authorList>
            <person name="Hofstatter P.G."/>
            <person name="Thangavel G."/>
            <person name="Lux T."/>
            <person name="Neumann P."/>
            <person name="Vondrak T."/>
            <person name="Novak P."/>
            <person name="Zhang M."/>
            <person name="Costa L."/>
            <person name="Castellani M."/>
            <person name="Scott A."/>
            <person name="Toegelov H."/>
            <person name="Fuchs J."/>
            <person name="Mata-Sucre Y."/>
            <person name="Dias Y."/>
            <person name="Vanzela A.L.L."/>
            <person name="Huettel B."/>
            <person name="Almeida C.C.S."/>
            <person name="Simkova H."/>
            <person name="Souza G."/>
            <person name="Pedrosa-Harand A."/>
            <person name="Macas J."/>
            <person name="Mayer K.F.X."/>
            <person name="Houben A."/>
            <person name="Marques A."/>
        </authorList>
    </citation>
    <scope>NUCLEOTIDE SEQUENCE [LARGE SCALE GENOMIC DNA]</scope>
    <source>
        <strain evidence="4">RhyTen1mFocal</strain>
    </source>
</reference>
<dbReference type="PANTHER" id="PTHR26379">
    <property type="entry name" value="BTB/POZ AND MATH DOMAIN-CONTAINING PROTEIN 1"/>
    <property type="match status" value="1"/>
</dbReference>
<evidence type="ECO:0000259" key="3">
    <source>
        <dbReference type="PROSITE" id="PS50097"/>
    </source>
</evidence>
<dbReference type="PANTHER" id="PTHR26379:SF187">
    <property type="entry name" value="OS07G0655300 PROTEIN"/>
    <property type="match status" value="1"/>
</dbReference>